<feature type="transmembrane region" description="Helical" evidence="8">
    <location>
        <begin position="250"/>
        <end position="274"/>
    </location>
</feature>
<feature type="transmembrane region" description="Helical" evidence="8">
    <location>
        <begin position="347"/>
        <end position="372"/>
    </location>
</feature>
<feature type="transmembrane region" description="Helical" evidence="8">
    <location>
        <begin position="384"/>
        <end position="412"/>
    </location>
</feature>
<keyword evidence="6 8" id="KW-0472">Membrane</keyword>
<feature type="transmembrane region" description="Helical" evidence="8">
    <location>
        <begin position="128"/>
        <end position="149"/>
    </location>
</feature>
<feature type="transmembrane region" description="Helical" evidence="8">
    <location>
        <begin position="316"/>
        <end position="335"/>
    </location>
</feature>
<dbReference type="InterPro" id="IPR004324">
    <property type="entry name" value="FBT"/>
</dbReference>
<feature type="transmembrane region" description="Helical" evidence="8">
    <location>
        <begin position="96"/>
        <end position="116"/>
    </location>
</feature>
<keyword evidence="5 8" id="KW-1133">Transmembrane helix</keyword>
<dbReference type="EMBL" id="JBDFQZ010000012">
    <property type="protein sequence ID" value="KAK9671683.1"/>
    <property type="molecule type" value="Genomic_DNA"/>
</dbReference>
<comment type="caution">
    <text evidence="9">The sequence shown here is derived from an EMBL/GenBank/DDBJ whole genome shotgun (WGS) entry which is preliminary data.</text>
</comment>
<evidence type="ECO:0008006" key="11">
    <source>
        <dbReference type="Google" id="ProtNLM"/>
    </source>
</evidence>
<dbReference type="Proteomes" id="UP001443914">
    <property type="component" value="Unassembled WGS sequence"/>
</dbReference>
<evidence type="ECO:0000256" key="3">
    <source>
        <dbReference type="ARBA" id="ARBA00022448"/>
    </source>
</evidence>
<evidence type="ECO:0000256" key="8">
    <source>
        <dbReference type="SAM" id="Phobius"/>
    </source>
</evidence>
<name>A0AAW1H4Z8_SAPOF</name>
<evidence type="ECO:0000256" key="7">
    <source>
        <dbReference type="SAM" id="MobiDB-lite"/>
    </source>
</evidence>
<feature type="transmembrane region" description="Helical" evidence="8">
    <location>
        <begin position="169"/>
        <end position="187"/>
    </location>
</feature>
<evidence type="ECO:0000256" key="6">
    <source>
        <dbReference type="ARBA" id="ARBA00023136"/>
    </source>
</evidence>
<dbReference type="Pfam" id="PF03092">
    <property type="entry name" value="BT1"/>
    <property type="match status" value="1"/>
</dbReference>
<keyword evidence="3" id="KW-0813">Transport</keyword>
<dbReference type="PANTHER" id="PTHR31585">
    <property type="entry name" value="FOLATE-BIOPTERIN TRANSPORTER 1, CHLOROPLASTIC"/>
    <property type="match status" value="1"/>
</dbReference>
<evidence type="ECO:0000256" key="5">
    <source>
        <dbReference type="ARBA" id="ARBA00022989"/>
    </source>
</evidence>
<evidence type="ECO:0000256" key="2">
    <source>
        <dbReference type="ARBA" id="ARBA00007015"/>
    </source>
</evidence>
<dbReference type="InterPro" id="IPR036259">
    <property type="entry name" value="MFS_trans_sf"/>
</dbReference>
<reference evidence="9 10" key="1">
    <citation type="submission" date="2024-03" db="EMBL/GenBank/DDBJ databases">
        <title>WGS assembly of Saponaria officinalis var. Norfolk2.</title>
        <authorList>
            <person name="Jenkins J."/>
            <person name="Shu S."/>
            <person name="Grimwood J."/>
            <person name="Barry K."/>
            <person name="Goodstein D."/>
            <person name="Schmutz J."/>
            <person name="Leebens-Mack J."/>
            <person name="Osbourn A."/>
        </authorList>
    </citation>
    <scope>NUCLEOTIDE SEQUENCE [LARGE SCALE GENOMIC DNA]</scope>
    <source>
        <strain evidence="10">cv. Norfolk2</strain>
        <strain evidence="9">JIC</strain>
        <tissue evidence="9">Leaf</tissue>
    </source>
</reference>
<proteinExistence type="inferred from homology"/>
<dbReference type="PANTHER" id="PTHR31585:SF2">
    <property type="entry name" value="FOLATE-BIOPTERIN TRANSPORTER 7-RELATED"/>
    <property type="match status" value="1"/>
</dbReference>
<dbReference type="EMBL" id="JBDFQZ010000012">
    <property type="protein sequence ID" value="KAK9671684.1"/>
    <property type="molecule type" value="Genomic_DNA"/>
</dbReference>
<keyword evidence="4 8" id="KW-0812">Transmembrane</keyword>
<protein>
    <recommendedName>
        <fullName evidence="11">Folate-biopterin transporter 7</fullName>
    </recommendedName>
</protein>
<comment type="similarity">
    <text evidence="2">Belongs to the major facilitator superfamily. Folate-biopterin transporter (TC 2.A.71) family.</text>
</comment>
<dbReference type="InterPro" id="IPR039309">
    <property type="entry name" value="BT1"/>
</dbReference>
<feature type="region of interest" description="Disordered" evidence="7">
    <location>
        <begin position="1"/>
        <end position="21"/>
    </location>
</feature>
<evidence type="ECO:0000313" key="9">
    <source>
        <dbReference type="EMBL" id="KAK9671684.1"/>
    </source>
</evidence>
<feature type="transmembrane region" description="Helical" evidence="8">
    <location>
        <begin position="199"/>
        <end position="218"/>
    </location>
</feature>
<evidence type="ECO:0000256" key="1">
    <source>
        <dbReference type="ARBA" id="ARBA00004141"/>
    </source>
</evidence>
<feature type="transmembrane region" description="Helical" evidence="8">
    <location>
        <begin position="424"/>
        <end position="442"/>
    </location>
</feature>
<sequence>MEPKSNENNSNHNSNNDNNKNNNKNYMLKWVLGMGYWVQGLRCIPWLAVNYMLKDGLNLDSSTFQILQNSANLPMVAKPLYGVVSDSLYFFGQHRLPYIALGAVLQAISWVAIAILSSSSISISTMTFYLLLGNLGAALAEVANDAIVAEASKQPTSTKKGKASSSGDLQSFVWMASSLGGVLGNFIGGIANEKYSPQAMFLTFGVILAIQLILTISVSEKSLNLPENRSTGGIKQQLAELAGALRKPEIFYPIAWLSASYALIPVLTGTMFFYQTQALGIDSSIIGISKVFGQVGSLLWSAIYNKSLKSASPRKVISAIQVTMAVFMVSDVLFVNNFYRQMGIPDSVYVVVFSGLLEVLFFFKILPFSVLIAQLCPAGCEGSLMAFVMSAISLAMIVGGYLGVALASFVGITGSDFSGLPRGLLIQAACTVIPLLCSSWIPDHIKPKSTKKDS</sequence>
<organism evidence="9 10">
    <name type="scientific">Saponaria officinalis</name>
    <name type="common">Common soapwort</name>
    <name type="synonym">Lychnis saponaria</name>
    <dbReference type="NCBI Taxonomy" id="3572"/>
    <lineage>
        <taxon>Eukaryota</taxon>
        <taxon>Viridiplantae</taxon>
        <taxon>Streptophyta</taxon>
        <taxon>Embryophyta</taxon>
        <taxon>Tracheophyta</taxon>
        <taxon>Spermatophyta</taxon>
        <taxon>Magnoliopsida</taxon>
        <taxon>eudicotyledons</taxon>
        <taxon>Gunneridae</taxon>
        <taxon>Pentapetalae</taxon>
        <taxon>Caryophyllales</taxon>
        <taxon>Caryophyllaceae</taxon>
        <taxon>Caryophylleae</taxon>
        <taxon>Saponaria</taxon>
    </lineage>
</organism>
<evidence type="ECO:0000256" key="4">
    <source>
        <dbReference type="ARBA" id="ARBA00022692"/>
    </source>
</evidence>
<comment type="subcellular location">
    <subcellularLocation>
        <location evidence="1">Membrane</location>
        <topology evidence="1">Multi-pass membrane protein</topology>
    </subcellularLocation>
</comment>
<gene>
    <name evidence="9" type="ORF">RND81_12G047700</name>
</gene>
<dbReference type="AlphaFoldDB" id="A0AAW1H4Z8"/>
<dbReference type="NCBIfam" id="TIGR00788">
    <property type="entry name" value="fbt"/>
    <property type="match status" value="1"/>
</dbReference>
<evidence type="ECO:0000313" key="10">
    <source>
        <dbReference type="Proteomes" id="UP001443914"/>
    </source>
</evidence>
<keyword evidence="10" id="KW-1185">Reference proteome</keyword>
<dbReference type="GO" id="GO:0016020">
    <property type="term" value="C:membrane"/>
    <property type="evidence" value="ECO:0007669"/>
    <property type="project" value="UniProtKB-SubCell"/>
</dbReference>
<dbReference type="Gene3D" id="1.20.1250.20">
    <property type="entry name" value="MFS general substrate transporter like domains"/>
    <property type="match status" value="1"/>
</dbReference>
<accession>A0AAW1H4Z8</accession>
<feature type="transmembrane region" description="Helical" evidence="8">
    <location>
        <begin position="30"/>
        <end position="53"/>
    </location>
</feature>
<dbReference type="SUPFAM" id="SSF103473">
    <property type="entry name" value="MFS general substrate transporter"/>
    <property type="match status" value="1"/>
</dbReference>